<dbReference type="PANTHER" id="PTHR31566">
    <property type="entry name" value="CYTOCHROME C BIOGENESIS PROTEIN CCS1, CHLOROPLASTIC"/>
    <property type="match status" value="1"/>
</dbReference>
<evidence type="ECO:0000256" key="4">
    <source>
        <dbReference type="ARBA" id="ARBA00022989"/>
    </source>
</evidence>
<organism evidence="9 10">
    <name type="scientific">Geodermatophilus poikilotrophus</name>
    <dbReference type="NCBI Taxonomy" id="1333667"/>
    <lineage>
        <taxon>Bacteria</taxon>
        <taxon>Bacillati</taxon>
        <taxon>Actinomycetota</taxon>
        <taxon>Actinomycetes</taxon>
        <taxon>Geodermatophilales</taxon>
        <taxon>Geodermatophilaceae</taxon>
        <taxon>Geodermatophilus</taxon>
    </lineage>
</organism>
<keyword evidence="2 7" id="KW-0812">Transmembrane</keyword>
<dbReference type="EMBL" id="FOIE01000008">
    <property type="protein sequence ID" value="SET81983.1"/>
    <property type="molecule type" value="Genomic_DNA"/>
</dbReference>
<reference evidence="10" key="1">
    <citation type="submission" date="2016-10" db="EMBL/GenBank/DDBJ databases">
        <authorList>
            <person name="Varghese N."/>
            <person name="Submissions S."/>
        </authorList>
    </citation>
    <scope>NUCLEOTIDE SEQUENCE [LARGE SCALE GENOMIC DNA]</scope>
    <source>
        <strain evidence="10">DSM 44209</strain>
    </source>
</reference>
<keyword evidence="10" id="KW-1185">Reference proteome</keyword>
<dbReference type="RefSeq" id="WP_091446757.1">
    <property type="nucleotide sequence ID" value="NZ_FOIE01000008.1"/>
</dbReference>
<accession>A0A1I0HDR0</accession>
<evidence type="ECO:0000256" key="5">
    <source>
        <dbReference type="ARBA" id="ARBA00023136"/>
    </source>
</evidence>
<evidence type="ECO:0000259" key="8">
    <source>
        <dbReference type="Pfam" id="PF05140"/>
    </source>
</evidence>
<sequence length="558" mass="59169">MSTVAPPRPAAAPPPPARPSLGARAWGLWLRWWRRLTAMRTAIVLLFLLALAAIPGSLLPQRSLNQNAVRQYFADHPTLAPVLDRLYAFDVFGSPWFAAVYLLLFVSLIGCVVPRLAEHVRALRAAPPPAPRRLQRLPDSGELATALPGPAVLDVVEEELRVRRFRVVRRDGAASTPPGPAASGPELSAEKGFWKESGNLLFHLSLVALLLGLAGGKLWGYEGSILVTEGQGFCNSFQQYDTHSSGALVDSGDLSPLCIDLEDFRAEYEEDLTAASYTADIRYGGPGEEGEPATIGVNDPLRLDGDRVYVTGHGYAPRFTVTLPDGTAFTDVSAPFLPSDQTTMSSEGALKLPDLGAGVEDQLALEGFFAPTGLMQGGVLTSIDPRPLNPQVAVLAYQGYLGLDSGLPQSVYSLDASQIERGRLAEVGRANLAVGETLTLPDGTAVTFTGVSQFAALQFSHDPGQVWVLAAAIAVLVGLLALLFLRRERFFARVGPAPDGGGTVLTVGSLTRGGGESATRFAELTGQLRAALDERSPTPSAPPSGGAAPEPEVSPRDR</sequence>
<gene>
    <name evidence="9" type="ORF">SAMN04488546_3798</name>
</gene>
<keyword evidence="3" id="KW-0201">Cytochrome c-type biogenesis</keyword>
<feature type="transmembrane region" description="Helical" evidence="7">
    <location>
        <begin position="200"/>
        <end position="221"/>
    </location>
</feature>
<feature type="domain" description="ResB-like" evidence="8">
    <location>
        <begin position="39"/>
        <end position="513"/>
    </location>
</feature>
<feature type="region of interest" description="Disordered" evidence="6">
    <location>
        <begin position="528"/>
        <end position="558"/>
    </location>
</feature>
<dbReference type="AlphaFoldDB" id="A0A1I0HDR0"/>
<dbReference type="GO" id="GO:0017004">
    <property type="term" value="P:cytochrome complex assembly"/>
    <property type="evidence" value="ECO:0007669"/>
    <property type="project" value="UniProtKB-KW"/>
</dbReference>
<dbReference type="Proteomes" id="UP000198507">
    <property type="component" value="Unassembled WGS sequence"/>
</dbReference>
<keyword evidence="5 7" id="KW-0472">Membrane</keyword>
<evidence type="ECO:0000313" key="10">
    <source>
        <dbReference type="Proteomes" id="UP000198507"/>
    </source>
</evidence>
<evidence type="ECO:0000256" key="3">
    <source>
        <dbReference type="ARBA" id="ARBA00022748"/>
    </source>
</evidence>
<feature type="transmembrane region" description="Helical" evidence="7">
    <location>
        <begin position="466"/>
        <end position="485"/>
    </location>
</feature>
<evidence type="ECO:0000256" key="1">
    <source>
        <dbReference type="ARBA" id="ARBA00004141"/>
    </source>
</evidence>
<name>A0A1I0HDR0_9ACTN</name>
<feature type="transmembrane region" description="Helical" evidence="7">
    <location>
        <begin position="96"/>
        <end position="117"/>
    </location>
</feature>
<evidence type="ECO:0000313" key="9">
    <source>
        <dbReference type="EMBL" id="SET81983.1"/>
    </source>
</evidence>
<protein>
    <submittedName>
        <fullName evidence="9">Cytochrome c biogenesis protein</fullName>
    </submittedName>
</protein>
<evidence type="ECO:0000256" key="2">
    <source>
        <dbReference type="ARBA" id="ARBA00022692"/>
    </source>
</evidence>
<dbReference type="GO" id="GO:0016020">
    <property type="term" value="C:membrane"/>
    <property type="evidence" value="ECO:0007669"/>
    <property type="project" value="UniProtKB-SubCell"/>
</dbReference>
<keyword evidence="4 7" id="KW-1133">Transmembrane helix</keyword>
<evidence type="ECO:0000256" key="7">
    <source>
        <dbReference type="SAM" id="Phobius"/>
    </source>
</evidence>
<dbReference type="PANTHER" id="PTHR31566:SF0">
    <property type="entry name" value="CYTOCHROME C BIOGENESIS PROTEIN CCS1, CHLOROPLASTIC"/>
    <property type="match status" value="1"/>
</dbReference>
<dbReference type="OrthoDB" id="3949537at2"/>
<dbReference type="InterPro" id="IPR023494">
    <property type="entry name" value="Cyt_c_bgen_Ccs1/CcsB/ResB"/>
</dbReference>
<comment type="subcellular location">
    <subcellularLocation>
        <location evidence="1">Membrane</location>
        <topology evidence="1">Multi-pass membrane protein</topology>
    </subcellularLocation>
</comment>
<proteinExistence type="predicted"/>
<dbReference type="Pfam" id="PF05140">
    <property type="entry name" value="ResB"/>
    <property type="match status" value="1"/>
</dbReference>
<dbReference type="InterPro" id="IPR007816">
    <property type="entry name" value="ResB-like_domain"/>
</dbReference>
<feature type="transmembrane region" description="Helical" evidence="7">
    <location>
        <begin position="41"/>
        <end position="59"/>
    </location>
</feature>
<evidence type="ECO:0000256" key="6">
    <source>
        <dbReference type="SAM" id="MobiDB-lite"/>
    </source>
</evidence>